<gene>
    <name evidence="1" type="ORF">SAMN05216276_105357</name>
</gene>
<protein>
    <submittedName>
        <fullName evidence="1">Uncharacterized protein</fullName>
    </submittedName>
</protein>
<sequence length="108" mass="12115">MLLSTAYIRTRRFECVRIEDYSNSHRWTSVPGTIVGTWRDSNGIEVLDLVASLPTGERMRCFRPGYGIEPTTRITFCFECNNALFFLPPAASAISSGSTRTVSLRKSC</sequence>
<dbReference type="EMBL" id="FZOD01000053">
    <property type="protein sequence ID" value="SNT51471.1"/>
    <property type="molecule type" value="Genomic_DNA"/>
</dbReference>
<dbReference type="Proteomes" id="UP000198282">
    <property type="component" value="Unassembled WGS sequence"/>
</dbReference>
<reference evidence="1 2" key="1">
    <citation type="submission" date="2017-06" db="EMBL/GenBank/DDBJ databases">
        <authorList>
            <person name="Kim H.J."/>
            <person name="Triplett B.A."/>
        </authorList>
    </citation>
    <scope>NUCLEOTIDE SEQUENCE [LARGE SCALE GENOMIC DNA]</scope>
    <source>
        <strain evidence="1 2">CGMCC 4.2132</strain>
    </source>
</reference>
<evidence type="ECO:0000313" key="1">
    <source>
        <dbReference type="EMBL" id="SNT51471.1"/>
    </source>
</evidence>
<accession>A0A239N978</accession>
<evidence type="ECO:0000313" key="2">
    <source>
        <dbReference type="Proteomes" id="UP000198282"/>
    </source>
</evidence>
<proteinExistence type="predicted"/>
<name>A0A239N978_9ACTN</name>
<organism evidence="1 2">
    <name type="scientific">Streptosporangium subroseum</name>
    <dbReference type="NCBI Taxonomy" id="106412"/>
    <lineage>
        <taxon>Bacteria</taxon>
        <taxon>Bacillati</taxon>
        <taxon>Actinomycetota</taxon>
        <taxon>Actinomycetes</taxon>
        <taxon>Streptosporangiales</taxon>
        <taxon>Streptosporangiaceae</taxon>
        <taxon>Streptosporangium</taxon>
    </lineage>
</organism>
<dbReference type="AlphaFoldDB" id="A0A239N978"/>
<keyword evidence="2" id="KW-1185">Reference proteome</keyword>